<evidence type="ECO:0000313" key="2">
    <source>
        <dbReference type="Proteomes" id="UP001238523"/>
    </source>
</evidence>
<proteinExistence type="predicted"/>
<protein>
    <submittedName>
        <fullName evidence="1">Uncharacterized protein</fullName>
    </submittedName>
</protein>
<keyword evidence="2" id="KW-1185">Reference proteome</keyword>
<dbReference type="RefSeq" id="WP_279447531.1">
    <property type="nucleotide sequence ID" value="NZ_CP122379.1"/>
</dbReference>
<accession>A0ABY8KU13</accession>
<name>A0ABY8KU13_9FLAO</name>
<sequence>MNAKNLIVFFLAGLFLMNLTLSQSSELLQVLTGKAVTVVHPFCKKAKSNSNKTTSFKVDNSAASSFEISAICTTVFDFKTTSFTFVTAEDNFKAYVFAEPLHINLFAERFYIPPRV</sequence>
<reference evidence="1 2" key="1">
    <citation type="submission" date="2023-04" db="EMBL/GenBank/DDBJ databases">
        <title>Taxonomic identification of the Arctic strain Aequorivita sp. nov. and transcriptomic analysis in response to temperature stress.</title>
        <authorList>
            <person name="Liu W."/>
            <person name="Cong B."/>
            <person name="Lin J."/>
        </authorList>
    </citation>
    <scope>NUCLEOTIDE SEQUENCE [LARGE SCALE GENOMIC DNA]</scope>
    <source>
        <strain evidence="1 2">Ant34-E75</strain>
    </source>
</reference>
<organism evidence="1 2">
    <name type="scientific">Aequorivita marisscotiae</name>
    <dbReference type="NCBI Taxonomy" id="3040348"/>
    <lineage>
        <taxon>Bacteria</taxon>
        <taxon>Pseudomonadati</taxon>
        <taxon>Bacteroidota</taxon>
        <taxon>Flavobacteriia</taxon>
        <taxon>Flavobacteriales</taxon>
        <taxon>Flavobacteriaceae</taxon>
        <taxon>Aequorivita</taxon>
    </lineage>
</organism>
<dbReference type="Proteomes" id="UP001238523">
    <property type="component" value="Chromosome"/>
</dbReference>
<evidence type="ECO:0000313" key="1">
    <source>
        <dbReference type="EMBL" id="WGF91565.1"/>
    </source>
</evidence>
<dbReference type="EMBL" id="CP122379">
    <property type="protein sequence ID" value="WGF91565.1"/>
    <property type="molecule type" value="Genomic_DNA"/>
</dbReference>
<gene>
    <name evidence="1" type="ORF">QCQ61_10130</name>
</gene>